<proteinExistence type="predicted"/>
<dbReference type="AlphaFoldDB" id="A0A7W6LJR2"/>
<organism evidence="2 3">
    <name type="scientific">Rhizobium rhizoryzae</name>
    <dbReference type="NCBI Taxonomy" id="451876"/>
    <lineage>
        <taxon>Bacteria</taxon>
        <taxon>Pseudomonadati</taxon>
        <taxon>Pseudomonadota</taxon>
        <taxon>Alphaproteobacteria</taxon>
        <taxon>Hyphomicrobiales</taxon>
        <taxon>Rhizobiaceae</taxon>
        <taxon>Rhizobium/Agrobacterium group</taxon>
        <taxon>Rhizobium</taxon>
    </lineage>
</organism>
<evidence type="ECO:0000313" key="3">
    <source>
        <dbReference type="Proteomes" id="UP000519897"/>
    </source>
</evidence>
<protein>
    <recommendedName>
        <fullName evidence="1">Transposase DDE domain-containing protein</fullName>
    </recommendedName>
</protein>
<sequence>MPFKHNACRRHRIGKIKFKVTNWPQYEAGLRQRGSLTVWLTPQALSCWPAPQRTTRGGQPRYCDLAIETALTLGLVFGLRLRQTEGLLTSVLKLMGLDLAFPIIRP</sequence>
<evidence type="ECO:0000259" key="1">
    <source>
        <dbReference type="Pfam" id="PF13737"/>
    </source>
</evidence>
<accession>A0A7W6LJR2</accession>
<dbReference type="InterPro" id="IPR025668">
    <property type="entry name" value="Tnp_DDE_dom"/>
</dbReference>
<reference evidence="2 3" key="1">
    <citation type="submission" date="2020-08" db="EMBL/GenBank/DDBJ databases">
        <title>Genomic Encyclopedia of Type Strains, Phase IV (KMG-IV): sequencing the most valuable type-strain genomes for metagenomic binning, comparative biology and taxonomic classification.</title>
        <authorList>
            <person name="Goeker M."/>
        </authorList>
    </citation>
    <scope>NUCLEOTIDE SEQUENCE [LARGE SCALE GENOMIC DNA]</scope>
    <source>
        <strain evidence="2 3">DSM 29514</strain>
    </source>
</reference>
<comment type="caution">
    <text evidence="2">The sequence shown here is derived from an EMBL/GenBank/DDBJ whole genome shotgun (WGS) entry which is preliminary data.</text>
</comment>
<keyword evidence="3" id="KW-1185">Reference proteome</keyword>
<dbReference type="Proteomes" id="UP000519897">
    <property type="component" value="Unassembled WGS sequence"/>
</dbReference>
<dbReference type="Pfam" id="PF13737">
    <property type="entry name" value="DDE_Tnp_1_5"/>
    <property type="match status" value="1"/>
</dbReference>
<name>A0A7W6LJR2_9HYPH</name>
<feature type="domain" description="Transposase DDE" evidence="1">
    <location>
        <begin position="32"/>
        <end position="102"/>
    </location>
</feature>
<evidence type="ECO:0000313" key="2">
    <source>
        <dbReference type="EMBL" id="MBB4145624.1"/>
    </source>
</evidence>
<gene>
    <name evidence="2" type="ORF">GGQ72_004189</name>
</gene>
<dbReference type="EMBL" id="JACIEC010000009">
    <property type="protein sequence ID" value="MBB4145624.1"/>
    <property type="molecule type" value="Genomic_DNA"/>
</dbReference>